<dbReference type="InterPro" id="IPR020095">
    <property type="entry name" value="PsdUridine_synth_TruA_C"/>
</dbReference>
<evidence type="ECO:0000256" key="1">
    <source>
        <dbReference type="ARBA" id="ARBA00001166"/>
    </source>
</evidence>
<dbReference type="EMBL" id="VTPC01090927">
    <property type="protein sequence ID" value="KAF2880689.1"/>
    <property type="molecule type" value="Genomic_DNA"/>
</dbReference>
<evidence type="ECO:0000256" key="11">
    <source>
        <dbReference type="ARBA" id="ARBA00064589"/>
    </source>
</evidence>
<dbReference type="InterPro" id="IPR020103">
    <property type="entry name" value="PsdUridine_synth_cat_dom_sf"/>
</dbReference>
<dbReference type="AlphaFoldDB" id="A0A8K0C5I0"/>
<reference evidence="22" key="1">
    <citation type="submission" date="2019-08" db="EMBL/GenBank/DDBJ databases">
        <title>The genome of the North American firefly Photinus pyralis.</title>
        <authorList>
            <consortium name="Photinus pyralis genome working group"/>
            <person name="Fallon T.R."/>
            <person name="Sander Lower S.E."/>
            <person name="Weng J.-K."/>
        </authorList>
    </citation>
    <scope>NUCLEOTIDE SEQUENCE</scope>
    <source>
        <strain evidence="22">TRF0915ILg1</strain>
        <tissue evidence="22">Whole body</tissue>
    </source>
</reference>
<dbReference type="FunFam" id="3.30.70.580:FF:000002">
    <property type="entry name" value="tRNA pseudouridine synthase"/>
    <property type="match status" value="1"/>
</dbReference>
<evidence type="ECO:0000256" key="19">
    <source>
        <dbReference type="PIRSR" id="PIRSR641708-2"/>
    </source>
</evidence>
<evidence type="ECO:0000259" key="21">
    <source>
        <dbReference type="Pfam" id="PF01416"/>
    </source>
</evidence>
<dbReference type="SUPFAM" id="SSF55120">
    <property type="entry name" value="Pseudouridine synthase"/>
    <property type="match status" value="1"/>
</dbReference>
<comment type="catalytic activity">
    <reaction evidence="9">
        <text>uridine(38/39/40) in tRNA = pseudouridine(38/39/40) in tRNA</text>
        <dbReference type="Rhea" id="RHEA:22376"/>
        <dbReference type="Rhea" id="RHEA-COMP:10085"/>
        <dbReference type="Rhea" id="RHEA-COMP:10087"/>
        <dbReference type="ChEBI" id="CHEBI:65314"/>
        <dbReference type="ChEBI" id="CHEBI:65315"/>
        <dbReference type="EC" id="5.4.99.12"/>
    </reaction>
</comment>
<comment type="similarity">
    <text evidence="3">Belongs to the tRNA pseudouridine synthase TruA family.</text>
</comment>
<evidence type="ECO:0000256" key="10">
    <source>
        <dbReference type="ARBA" id="ARBA00053709"/>
    </source>
</evidence>
<dbReference type="OrthoDB" id="10256309at2759"/>
<dbReference type="GO" id="GO:0003723">
    <property type="term" value="F:RNA binding"/>
    <property type="evidence" value="ECO:0007669"/>
    <property type="project" value="InterPro"/>
</dbReference>
<evidence type="ECO:0000256" key="13">
    <source>
        <dbReference type="ARBA" id="ARBA00068582"/>
    </source>
</evidence>
<dbReference type="GO" id="GO:0160147">
    <property type="term" value="F:tRNA pseudouridine(38-40) synthase activity"/>
    <property type="evidence" value="ECO:0007669"/>
    <property type="project" value="UniProtKB-EC"/>
</dbReference>
<keyword evidence="6" id="KW-0413">Isomerase</keyword>
<evidence type="ECO:0000256" key="2">
    <source>
        <dbReference type="ARBA" id="ARBA00004123"/>
    </source>
</evidence>
<accession>A0A8K0C5I0</accession>
<dbReference type="GO" id="GO:1990481">
    <property type="term" value="P:mRNA pseudouridine synthesis"/>
    <property type="evidence" value="ECO:0007669"/>
    <property type="project" value="TreeGrafter"/>
</dbReference>
<dbReference type="EC" id="5.4.99.12" evidence="12"/>
<comment type="caution">
    <text evidence="22">The sequence shown here is derived from an EMBL/GenBank/DDBJ whole genome shotgun (WGS) entry which is preliminary data.</text>
</comment>
<dbReference type="GO" id="GO:0031119">
    <property type="term" value="P:tRNA pseudouridine synthesis"/>
    <property type="evidence" value="ECO:0007669"/>
    <property type="project" value="InterPro"/>
</dbReference>
<dbReference type="PANTHER" id="PTHR11142:SF4">
    <property type="entry name" value="PSEUDOURIDYLATE SYNTHASE 1 HOMOLOG"/>
    <property type="match status" value="1"/>
</dbReference>
<gene>
    <name evidence="22" type="ORF">ILUMI_25479</name>
</gene>
<comment type="function">
    <text evidence="10">Pseudouridylate synthase that catalyzes pseudouridylation of tRNAs and mRNAs. Acts on positions 27/28 in the anticodon stem and also positions 34 and 36 in the anticodon of an intron containing tRNA. Also catalyzes pseudouridylation of mRNAs: mediates pseudouridylation of mRNAs with the consensus sequence 5'-UGUAG-3'. Acts as a regulator of pre-mRNA splicing by mediating pseudouridylation of pre-mRNAs at locations associated with alternatively spliced regions. Pseudouridylation of pre-mRNAs near splice sites directly regulates mRNA splicing and mRNA 3'-end processing. Involved in regulation of nuclear receptor activity through pseudouridylation of SRA1 mRNA.</text>
</comment>
<evidence type="ECO:0000256" key="4">
    <source>
        <dbReference type="ARBA" id="ARBA00022664"/>
    </source>
</evidence>
<protein>
    <recommendedName>
        <fullName evidence="13">Pseudouridylate synthase 1 homolog</fullName>
        <ecNumber evidence="12">5.4.99.12</ecNumber>
    </recommendedName>
    <alternativeName>
        <fullName evidence="14">tRNA pseudouridine synthase 1</fullName>
    </alternativeName>
    <alternativeName>
        <fullName evidence="17">tRNA pseudouridine(38-40) synthase</fullName>
    </alternativeName>
    <alternativeName>
        <fullName evidence="15">tRNA pseudouridylate synthase I</fullName>
    </alternativeName>
    <alternativeName>
        <fullName evidence="16">tRNA-uridine isomerase I</fullName>
    </alternativeName>
</protein>
<comment type="subcellular location">
    <subcellularLocation>
        <location evidence="2">Nucleus</location>
    </subcellularLocation>
</comment>
<feature type="region of interest" description="Disordered" evidence="20">
    <location>
        <begin position="24"/>
        <end position="51"/>
    </location>
</feature>
<evidence type="ECO:0000313" key="23">
    <source>
        <dbReference type="Proteomes" id="UP000801492"/>
    </source>
</evidence>
<sequence>MLKILNLFCIQKFTQTSYKPIRSMSTTAQPDLKKPKYDGRTKKRKWEERRSDKGVGLYPEKKACEEPFVRVKRRKYAILLGYSGVDYYGMQRNPSTKTIEEDLFKALLKADLITQEAYEQIQVIQFQRAARTDKGVSAARQVVSIKLPEEVDISKANELLPEVIRIFGIKRVTKGFNSKSQCDGRTYTYMLPTVAFAKSDSKETQETFRLSDTVFNEINELLTHFKGTKNFHNFTCKKNANDPSAKRYIVSFECEPPVIRKGVEFVVLKVKGQSFMLHQIRKMVGITLAVIKGYISMDMFNKAWTQDKLNIPRAPGLGLVLEKVHYDRYNFRYGKDGIHETLEWTEVDEEVNAFKEKYIYPTIIDSEVNEKIMLGWLENRLSTHNFEALEGDTQDSDNEHSSDEEDKDDNCETDVKTNDVETTNKVDLVESNVAKYDESNVKP</sequence>
<feature type="domain" description="Pseudouridine synthase I TruA alpha/beta" evidence="21">
    <location>
        <begin position="223"/>
        <end position="327"/>
    </location>
</feature>
<comment type="catalytic activity">
    <reaction evidence="8">
        <text>a uridine in tRNA = a pseudouridine in tRNA</text>
        <dbReference type="Rhea" id="RHEA:54572"/>
        <dbReference type="Rhea" id="RHEA-COMP:13339"/>
        <dbReference type="Rhea" id="RHEA-COMP:13934"/>
        <dbReference type="ChEBI" id="CHEBI:65314"/>
        <dbReference type="ChEBI" id="CHEBI:65315"/>
    </reaction>
</comment>
<evidence type="ECO:0000256" key="15">
    <source>
        <dbReference type="ARBA" id="ARBA00079087"/>
    </source>
</evidence>
<organism evidence="22 23">
    <name type="scientific">Ignelater luminosus</name>
    <name type="common">Cucubano</name>
    <name type="synonym">Pyrophorus luminosus</name>
    <dbReference type="NCBI Taxonomy" id="2038154"/>
    <lineage>
        <taxon>Eukaryota</taxon>
        <taxon>Metazoa</taxon>
        <taxon>Ecdysozoa</taxon>
        <taxon>Arthropoda</taxon>
        <taxon>Hexapoda</taxon>
        <taxon>Insecta</taxon>
        <taxon>Pterygota</taxon>
        <taxon>Neoptera</taxon>
        <taxon>Endopterygota</taxon>
        <taxon>Coleoptera</taxon>
        <taxon>Polyphaga</taxon>
        <taxon>Elateriformia</taxon>
        <taxon>Elateroidea</taxon>
        <taxon>Elateridae</taxon>
        <taxon>Agrypninae</taxon>
        <taxon>Pyrophorini</taxon>
        <taxon>Ignelater</taxon>
    </lineage>
</organism>
<dbReference type="InterPro" id="IPR041708">
    <property type="entry name" value="PUS1/PUS2-like"/>
</dbReference>
<dbReference type="Gene3D" id="3.30.70.660">
    <property type="entry name" value="Pseudouridine synthase I, catalytic domain, C-terminal subdomain"/>
    <property type="match status" value="1"/>
</dbReference>
<feature type="region of interest" description="Disordered" evidence="20">
    <location>
        <begin position="389"/>
        <end position="443"/>
    </location>
</feature>
<name>A0A8K0C5I0_IGNLU</name>
<evidence type="ECO:0000256" key="20">
    <source>
        <dbReference type="SAM" id="MobiDB-lite"/>
    </source>
</evidence>
<evidence type="ECO:0000256" key="18">
    <source>
        <dbReference type="PIRSR" id="PIRSR641708-1"/>
    </source>
</evidence>
<evidence type="ECO:0000256" key="7">
    <source>
        <dbReference type="ARBA" id="ARBA00023242"/>
    </source>
</evidence>
<feature type="binding site" evidence="19">
    <location>
        <position position="187"/>
    </location>
    <ligand>
        <name>substrate</name>
    </ligand>
</feature>
<evidence type="ECO:0000256" key="6">
    <source>
        <dbReference type="ARBA" id="ARBA00023235"/>
    </source>
</evidence>
<keyword evidence="5" id="KW-0819">tRNA processing</keyword>
<evidence type="ECO:0000256" key="16">
    <source>
        <dbReference type="ARBA" id="ARBA00080849"/>
    </source>
</evidence>
<dbReference type="Proteomes" id="UP000801492">
    <property type="component" value="Unassembled WGS sequence"/>
</dbReference>
<feature type="active site" description="Nucleophile" evidence="18">
    <location>
        <position position="133"/>
    </location>
</feature>
<dbReference type="PANTHER" id="PTHR11142">
    <property type="entry name" value="PSEUDOURIDYLATE SYNTHASE"/>
    <property type="match status" value="1"/>
</dbReference>
<dbReference type="InterPro" id="IPR020097">
    <property type="entry name" value="PsdUridine_synth_TruA_a/b_dom"/>
</dbReference>
<keyword evidence="7" id="KW-0539">Nucleus</keyword>
<feature type="compositionally biased region" description="Basic and acidic residues" evidence="20">
    <location>
        <begin position="413"/>
        <end position="428"/>
    </location>
</feature>
<evidence type="ECO:0000313" key="22">
    <source>
        <dbReference type="EMBL" id="KAF2880689.1"/>
    </source>
</evidence>
<dbReference type="Gene3D" id="3.30.70.580">
    <property type="entry name" value="Pseudouridine synthase I, catalytic domain, N-terminal subdomain"/>
    <property type="match status" value="1"/>
</dbReference>
<dbReference type="GO" id="GO:0005634">
    <property type="term" value="C:nucleus"/>
    <property type="evidence" value="ECO:0007669"/>
    <property type="project" value="UniProtKB-SubCell"/>
</dbReference>
<dbReference type="InterPro" id="IPR001406">
    <property type="entry name" value="PsdUridine_synth_TruA"/>
</dbReference>
<evidence type="ECO:0000256" key="8">
    <source>
        <dbReference type="ARBA" id="ARBA00036943"/>
    </source>
</evidence>
<feature type="compositionally biased region" description="Acidic residues" evidence="20">
    <location>
        <begin position="389"/>
        <end position="412"/>
    </location>
</feature>
<dbReference type="GO" id="GO:0006397">
    <property type="term" value="P:mRNA processing"/>
    <property type="evidence" value="ECO:0007669"/>
    <property type="project" value="UniProtKB-KW"/>
</dbReference>
<comment type="catalytic activity">
    <reaction evidence="1">
        <text>a uridine in mRNA = a pseudouridine in mRNA</text>
        <dbReference type="Rhea" id="RHEA:56644"/>
        <dbReference type="Rhea" id="RHEA-COMP:14658"/>
        <dbReference type="Rhea" id="RHEA-COMP:14659"/>
        <dbReference type="ChEBI" id="CHEBI:65314"/>
        <dbReference type="ChEBI" id="CHEBI:65315"/>
    </reaction>
</comment>
<dbReference type="CDD" id="cd02568">
    <property type="entry name" value="PseudoU_synth_PUS1_PUS2"/>
    <property type="match status" value="1"/>
</dbReference>
<dbReference type="HAMAP" id="MF_00171">
    <property type="entry name" value="TruA"/>
    <property type="match status" value="1"/>
</dbReference>
<evidence type="ECO:0000256" key="3">
    <source>
        <dbReference type="ARBA" id="ARBA00009375"/>
    </source>
</evidence>
<dbReference type="InterPro" id="IPR020094">
    <property type="entry name" value="TruA/RsuA/RluB/E/F_N"/>
</dbReference>
<evidence type="ECO:0000256" key="17">
    <source>
        <dbReference type="ARBA" id="ARBA00081344"/>
    </source>
</evidence>
<evidence type="ECO:0000256" key="9">
    <source>
        <dbReference type="ARBA" id="ARBA00052184"/>
    </source>
</evidence>
<feature type="compositionally biased region" description="Basic and acidic residues" evidence="20">
    <location>
        <begin position="31"/>
        <end position="51"/>
    </location>
</feature>
<keyword evidence="4" id="KW-0507">mRNA processing</keyword>
<dbReference type="FunFam" id="3.30.70.660:FF:000002">
    <property type="entry name" value="tRNA pseudouridine synthase"/>
    <property type="match status" value="1"/>
</dbReference>
<evidence type="ECO:0000256" key="14">
    <source>
        <dbReference type="ARBA" id="ARBA00075153"/>
    </source>
</evidence>
<evidence type="ECO:0000256" key="5">
    <source>
        <dbReference type="ARBA" id="ARBA00022694"/>
    </source>
</evidence>
<evidence type="ECO:0000256" key="12">
    <source>
        <dbReference type="ARBA" id="ARBA00066509"/>
    </source>
</evidence>
<dbReference type="NCBIfam" id="TIGR00071">
    <property type="entry name" value="hisT_truA"/>
    <property type="match status" value="1"/>
</dbReference>
<keyword evidence="23" id="KW-1185">Reference proteome</keyword>
<dbReference type="Pfam" id="PF01416">
    <property type="entry name" value="PseudoU_synth_1"/>
    <property type="match status" value="1"/>
</dbReference>
<comment type="subunit">
    <text evidence="11">Monomer. Forms a complex with RARG and the SRA1 RNA in the nucleus.</text>
</comment>
<proteinExistence type="inferred from homology"/>